<keyword evidence="5 9" id="KW-0472">Membrane</keyword>
<keyword evidence="13" id="KW-1185">Reference proteome</keyword>
<dbReference type="SMART" id="SM00304">
    <property type="entry name" value="HAMP"/>
    <property type="match status" value="1"/>
</dbReference>
<dbReference type="Gene3D" id="1.10.287.950">
    <property type="entry name" value="Methyl-accepting chemotaxis protein"/>
    <property type="match status" value="1"/>
</dbReference>
<dbReference type="Pfam" id="PF17200">
    <property type="entry name" value="sCache_2"/>
    <property type="match status" value="1"/>
</dbReference>
<feature type="transmembrane region" description="Helical" evidence="9">
    <location>
        <begin position="198"/>
        <end position="221"/>
    </location>
</feature>
<dbReference type="InterPro" id="IPR003660">
    <property type="entry name" value="HAMP_dom"/>
</dbReference>
<dbReference type="Gene3D" id="3.30.450.20">
    <property type="entry name" value="PAS domain"/>
    <property type="match status" value="1"/>
</dbReference>
<dbReference type="PANTHER" id="PTHR32089:SF114">
    <property type="entry name" value="METHYL-ACCEPTING CHEMOTAXIS PROTEIN MCPB"/>
    <property type="match status" value="1"/>
</dbReference>
<dbReference type="CDD" id="cd06225">
    <property type="entry name" value="HAMP"/>
    <property type="match status" value="1"/>
</dbReference>
<feature type="transmembrane region" description="Helical" evidence="9">
    <location>
        <begin position="12"/>
        <end position="33"/>
    </location>
</feature>
<dbReference type="InterPro" id="IPR004089">
    <property type="entry name" value="MCPsignal_dom"/>
</dbReference>
<gene>
    <name evidence="12" type="ORF">A374_07086</name>
</gene>
<evidence type="ECO:0000256" key="2">
    <source>
        <dbReference type="ARBA" id="ARBA00022475"/>
    </source>
</evidence>
<dbReference type="GO" id="GO:0007165">
    <property type="term" value="P:signal transduction"/>
    <property type="evidence" value="ECO:0007669"/>
    <property type="project" value="UniProtKB-KW"/>
</dbReference>
<dbReference type="SMART" id="SM01049">
    <property type="entry name" value="Cache_2"/>
    <property type="match status" value="1"/>
</dbReference>
<dbReference type="STRING" id="1196324.A374_07086"/>
<evidence type="ECO:0000256" key="9">
    <source>
        <dbReference type="SAM" id="Phobius"/>
    </source>
</evidence>
<feature type="domain" description="Methyl-accepting transducer" evidence="10">
    <location>
        <begin position="294"/>
        <end position="565"/>
    </location>
</feature>
<sequence>MRKKQKSIKLKLIAICLLLLTIPSVLIGIVSFFQAKSELDERGKIGLKNDVKYTLAMIEQVDDQVKAGKLSLQAAQEHVKNTILGAKRPDGTRPISKNFDLGEHGYLFVLNDQGIEIAHPLIEGKDSFKIVSKDGKIMGKELITLANKGGGFFTYQWELPQSKEIGEKITYTAKDPRWGWIVNAGTYLVDFNKGANSILYVLFITLGLSLMIGGVIIYYFAERITRPLRAMEQASIRLANGELTTGSNISHRNDEIGRLSLQFERMGEQLKGVIKDVIIHSQQVASSSKELLAAADETSKATAQITYTTQDILKESQQNLSRYEDTVHSVGNIKSSMNDVKNHSKETEKQSQHTVQLATDGEQSIAQASGQMQTIVSIVQHLSTNIFTFNETSKQIESIIESIKGIANQTNLLALNASIEAARAGEQGKGFSVVAQEVRKLAEQSTEASQQITELIRLIQGNALSTTETMNQAQQEVEKGLTAMNAAGDQFSTIKASIAHVLTHIKDIHTKTNRVTEEMEVLVVAAEHSQHYSEKTALRTEEVAASTEEQLACIEEVTAASTSLSKQAMELQQRLTKFKV</sequence>
<evidence type="ECO:0000256" key="6">
    <source>
        <dbReference type="ARBA" id="ARBA00023224"/>
    </source>
</evidence>
<dbReference type="EMBL" id="AKKV01000023">
    <property type="protein sequence ID" value="EIT86065.1"/>
    <property type="molecule type" value="Genomic_DNA"/>
</dbReference>
<evidence type="ECO:0000256" key="8">
    <source>
        <dbReference type="PROSITE-ProRule" id="PRU00284"/>
    </source>
</evidence>
<protein>
    <submittedName>
        <fullName evidence="12">Methyl-accepting chemotaxis sensory transducer with cache sensor</fullName>
    </submittedName>
</protein>
<dbReference type="AlphaFoldDB" id="I8UGP5"/>
<dbReference type="OrthoDB" id="9810264at2"/>
<dbReference type="PROSITE" id="PS50111">
    <property type="entry name" value="CHEMOTAXIS_TRANSDUC_2"/>
    <property type="match status" value="1"/>
</dbReference>
<organism evidence="12 13">
    <name type="scientific">Fictibacillus macauensis ZFHKF-1</name>
    <dbReference type="NCBI Taxonomy" id="1196324"/>
    <lineage>
        <taxon>Bacteria</taxon>
        <taxon>Bacillati</taxon>
        <taxon>Bacillota</taxon>
        <taxon>Bacilli</taxon>
        <taxon>Bacillales</taxon>
        <taxon>Fictibacillaceae</taxon>
        <taxon>Fictibacillus</taxon>
    </lineage>
</organism>
<dbReference type="eggNOG" id="COG0840">
    <property type="taxonomic scope" value="Bacteria"/>
</dbReference>
<feature type="domain" description="HAMP" evidence="11">
    <location>
        <begin position="222"/>
        <end position="275"/>
    </location>
</feature>
<evidence type="ECO:0000313" key="12">
    <source>
        <dbReference type="EMBL" id="EIT86065.1"/>
    </source>
</evidence>
<dbReference type="SMART" id="SM00283">
    <property type="entry name" value="MA"/>
    <property type="match status" value="1"/>
</dbReference>
<comment type="subcellular location">
    <subcellularLocation>
        <location evidence="1">Cell membrane</location>
        <topology evidence="1">Multi-pass membrane protein</topology>
    </subcellularLocation>
</comment>
<keyword evidence="4 9" id="KW-1133">Transmembrane helix</keyword>
<name>I8UGP5_9BACL</name>
<evidence type="ECO:0000256" key="3">
    <source>
        <dbReference type="ARBA" id="ARBA00022692"/>
    </source>
</evidence>
<evidence type="ECO:0000256" key="5">
    <source>
        <dbReference type="ARBA" id="ARBA00023136"/>
    </source>
</evidence>
<dbReference type="Gene3D" id="6.10.340.10">
    <property type="match status" value="1"/>
</dbReference>
<keyword evidence="6 8" id="KW-0807">Transducer</keyword>
<dbReference type="PATRIC" id="fig|1196324.3.peg.1451"/>
<dbReference type="Pfam" id="PF00672">
    <property type="entry name" value="HAMP"/>
    <property type="match status" value="1"/>
</dbReference>
<evidence type="ECO:0000256" key="1">
    <source>
        <dbReference type="ARBA" id="ARBA00004651"/>
    </source>
</evidence>
<evidence type="ECO:0000256" key="4">
    <source>
        <dbReference type="ARBA" id="ARBA00022989"/>
    </source>
</evidence>
<dbReference type="CDD" id="cd11386">
    <property type="entry name" value="MCP_signal"/>
    <property type="match status" value="1"/>
</dbReference>
<dbReference type="Proteomes" id="UP000004080">
    <property type="component" value="Unassembled WGS sequence"/>
</dbReference>
<dbReference type="Pfam" id="PF00015">
    <property type="entry name" value="MCPsignal"/>
    <property type="match status" value="1"/>
</dbReference>
<evidence type="ECO:0000256" key="7">
    <source>
        <dbReference type="ARBA" id="ARBA00029447"/>
    </source>
</evidence>
<accession>I8UGP5</accession>
<dbReference type="PANTHER" id="PTHR32089">
    <property type="entry name" value="METHYL-ACCEPTING CHEMOTAXIS PROTEIN MCPB"/>
    <property type="match status" value="1"/>
</dbReference>
<keyword evidence="2" id="KW-1003">Cell membrane</keyword>
<dbReference type="SUPFAM" id="SSF58104">
    <property type="entry name" value="Methyl-accepting chemotaxis protein (MCP) signaling domain"/>
    <property type="match status" value="1"/>
</dbReference>
<evidence type="ECO:0000313" key="13">
    <source>
        <dbReference type="Proteomes" id="UP000004080"/>
    </source>
</evidence>
<dbReference type="InterPro" id="IPR033480">
    <property type="entry name" value="sCache_2"/>
</dbReference>
<dbReference type="GO" id="GO:0005886">
    <property type="term" value="C:plasma membrane"/>
    <property type="evidence" value="ECO:0007669"/>
    <property type="project" value="UniProtKB-SubCell"/>
</dbReference>
<reference evidence="12 13" key="1">
    <citation type="journal article" date="2012" name="J. Bacteriol.">
        <title>Genome of Bacillus macauensis ZFHKF-1, a Long-Chain-Forming Bacterium.</title>
        <authorList>
            <person name="Cai L."/>
            <person name="Zhang T."/>
        </authorList>
    </citation>
    <scope>NUCLEOTIDE SEQUENCE [LARGE SCALE GENOMIC DNA]</scope>
    <source>
        <strain evidence="12 13">ZFHKF-1</strain>
    </source>
</reference>
<dbReference type="PROSITE" id="PS50885">
    <property type="entry name" value="HAMP"/>
    <property type="match status" value="1"/>
</dbReference>
<proteinExistence type="inferred from homology"/>
<keyword evidence="3 9" id="KW-0812">Transmembrane</keyword>
<comment type="caution">
    <text evidence="12">The sequence shown here is derived from an EMBL/GenBank/DDBJ whole genome shotgun (WGS) entry which is preliminary data.</text>
</comment>
<dbReference type="RefSeq" id="WP_007201514.1">
    <property type="nucleotide sequence ID" value="NZ_AKKV01000023.1"/>
</dbReference>
<evidence type="ECO:0000259" key="11">
    <source>
        <dbReference type="PROSITE" id="PS50885"/>
    </source>
</evidence>
<comment type="similarity">
    <text evidence="7">Belongs to the methyl-accepting chemotaxis (MCP) protein family.</text>
</comment>
<evidence type="ECO:0000259" key="10">
    <source>
        <dbReference type="PROSITE" id="PS50111"/>
    </source>
</evidence>